<evidence type="ECO:0000313" key="2">
    <source>
        <dbReference type="Proteomes" id="UP000504610"/>
    </source>
</evidence>
<dbReference type="Pfam" id="PF13966">
    <property type="entry name" value="zf-RVT"/>
    <property type="match status" value="1"/>
</dbReference>
<evidence type="ECO:0000313" key="3">
    <source>
        <dbReference type="RefSeq" id="XP_018479218.1"/>
    </source>
</evidence>
<proteinExistence type="predicted"/>
<name>A0A6J0N5N0_RAPSA</name>
<dbReference type="OrthoDB" id="1110896at2759"/>
<organism evidence="2 3">
    <name type="scientific">Raphanus sativus</name>
    <name type="common">Radish</name>
    <name type="synonym">Raphanus raphanistrum var. sativus</name>
    <dbReference type="NCBI Taxonomy" id="3726"/>
    <lineage>
        <taxon>Eukaryota</taxon>
        <taxon>Viridiplantae</taxon>
        <taxon>Streptophyta</taxon>
        <taxon>Embryophyta</taxon>
        <taxon>Tracheophyta</taxon>
        <taxon>Spermatophyta</taxon>
        <taxon>Magnoliopsida</taxon>
        <taxon>eudicotyledons</taxon>
        <taxon>Gunneridae</taxon>
        <taxon>Pentapetalae</taxon>
        <taxon>rosids</taxon>
        <taxon>malvids</taxon>
        <taxon>Brassicales</taxon>
        <taxon>Brassicaceae</taxon>
        <taxon>Brassiceae</taxon>
        <taxon>Raphanus</taxon>
    </lineage>
</organism>
<dbReference type="PANTHER" id="PTHR33116:SF84">
    <property type="entry name" value="RNA-DIRECTED DNA POLYMERASE"/>
    <property type="match status" value="1"/>
</dbReference>
<keyword evidence="2" id="KW-1185">Reference proteome</keyword>
<dbReference type="InterPro" id="IPR026960">
    <property type="entry name" value="RVT-Znf"/>
</dbReference>
<dbReference type="RefSeq" id="XP_018479218.1">
    <property type="nucleotide sequence ID" value="XM_018623716.1"/>
</dbReference>
<reference evidence="2" key="1">
    <citation type="journal article" date="2019" name="Database">
        <title>The radish genome database (RadishGD): an integrated information resource for radish genomics.</title>
        <authorList>
            <person name="Yu H.J."/>
            <person name="Baek S."/>
            <person name="Lee Y.J."/>
            <person name="Cho A."/>
            <person name="Mun J.H."/>
        </authorList>
    </citation>
    <scope>NUCLEOTIDE SEQUENCE [LARGE SCALE GENOMIC DNA]</scope>
    <source>
        <strain evidence="2">cv. WK10039</strain>
    </source>
</reference>
<dbReference type="AlphaFoldDB" id="A0A6J0N5N0"/>
<dbReference type="PANTHER" id="PTHR33116">
    <property type="entry name" value="REVERSE TRANSCRIPTASE ZINC-BINDING DOMAIN-CONTAINING PROTEIN-RELATED-RELATED"/>
    <property type="match status" value="1"/>
</dbReference>
<sequence>MSLLCCTLSQDQFIGPSGPRVLRVPLSATVSEACNSEGWLLAHPRSQEALDIQIHLTTIALPLSEIDDEYEWKVAGSSTSVYSSAATWEFLRPKSEKKAWVDCVWFKGSIPKLAFNMWIANADRLPTRARLASWGLQISTTCCLCSREVETRDHLLLTCSYSREVWDLVLTRLNPPLHAFHDWNELLSWIRSTTTHSPIILKKIAVQSTVYHLWKQRNNVYHNNCIIAPTVIARGIYRNVEYS</sequence>
<dbReference type="KEGG" id="rsz:108850140"/>
<dbReference type="GeneID" id="108850140"/>
<accession>A0A6J0N5N0</accession>
<reference evidence="3" key="2">
    <citation type="submission" date="2025-08" db="UniProtKB">
        <authorList>
            <consortium name="RefSeq"/>
        </authorList>
    </citation>
    <scope>IDENTIFICATION</scope>
    <source>
        <tissue evidence="3">Leaf</tissue>
    </source>
</reference>
<dbReference type="Proteomes" id="UP000504610">
    <property type="component" value="Chromosome 4"/>
</dbReference>
<protein>
    <submittedName>
        <fullName evidence="3">Uncharacterized protein LOC108850140</fullName>
    </submittedName>
</protein>
<gene>
    <name evidence="3" type="primary">LOC108850140</name>
</gene>
<evidence type="ECO:0000259" key="1">
    <source>
        <dbReference type="Pfam" id="PF13966"/>
    </source>
</evidence>
<feature type="domain" description="Reverse transcriptase zinc-binding" evidence="1">
    <location>
        <begin position="82"/>
        <end position="166"/>
    </location>
</feature>